<evidence type="ECO:0000313" key="2">
    <source>
        <dbReference type="EMBL" id="KZP15416.1"/>
    </source>
</evidence>
<dbReference type="EMBL" id="KV417605">
    <property type="protein sequence ID" value="KZP15416.1"/>
    <property type="molecule type" value="Genomic_DNA"/>
</dbReference>
<feature type="region of interest" description="Disordered" evidence="1">
    <location>
        <begin position="142"/>
        <end position="161"/>
    </location>
</feature>
<accession>A0A166E5J5</accession>
<protein>
    <submittedName>
        <fullName evidence="2">Uncharacterized protein</fullName>
    </submittedName>
</protein>
<dbReference type="Proteomes" id="UP000076532">
    <property type="component" value="Unassembled WGS sequence"/>
</dbReference>
<evidence type="ECO:0000313" key="3">
    <source>
        <dbReference type="Proteomes" id="UP000076532"/>
    </source>
</evidence>
<organism evidence="2 3">
    <name type="scientific">Athelia psychrophila</name>
    <dbReference type="NCBI Taxonomy" id="1759441"/>
    <lineage>
        <taxon>Eukaryota</taxon>
        <taxon>Fungi</taxon>
        <taxon>Dikarya</taxon>
        <taxon>Basidiomycota</taxon>
        <taxon>Agaricomycotina</taxon>
        <taxon>Agaricomycetes</taxon>
        <taxon>Agaricomycetidae</taxon>
        <taxon>Atheliales</taxon>
        <taxon>Atheliaceae</taxon>
        <taxon>Athelia</taxon>
    </lineage>
</organism>
<feature type="region of interest" description="Disordered" evidence="1">
    <location>
        <begin position="80"/>
        <end position="123"/>
    </location>
</feature>
<feature type="region of interest" description="Disordered" evidence="1">
    <location>
        <begin position="170"/>
        <end position="210"/>
    </location>
</feature>
<evidence type="ECO:0000256" key="1">
    <source>
        <dbReference type="SAM" id="MobiDB-lite"/>
    </source>
</evidence>
<proteinExistence type="predicted"/>
<gene>
    <name evidence="2" type="ORF">FIBSPDRAFT_84742</name>
</gene>
<reference evidence="2 3" key="1">
    <citation type="journal article" date="2016" name="Mol. Biol. Evol.">
        <title>Comparative Genomics of Early-Diverging Mushroom-Forming Fungi Provides Insights into the Origins of Lignocellulose Decay Capabilities.</title>
        <authorList>
            <person name="Nagy L.G."/>
            <person name="Riley R."/>
            <person name="Tritt A."/>
            <person name="Adam C."/>
            <person name="Daum C."/>
            <person name="Floudas D."/>
            <person name="Sun H."/>
            <person name="Yadav J.S."/>
            <person name="Pangilinan J."/>
            <person name="Larsson K.H."/>
            <person name="Matsuura K."/>
            <person name="Barry K."/>
            <person name="Labutti K."/>
            <person name="Kuo R."/>
            <person name="Ohm R.A."/>
            <person name="Bhattacharya S.S."/>
            <person name="Shirouzu T."/>
            <person name="Yoshinaga Y."/>
            <person name="Martin F.M."/>
            <person name="Grigoriev I.V."/>
            <person name="Hibbett D.S."/>
        </authorList>
    </citation>
    <scope>NUCLEOTIDE SEQUENCE [LARGE SCALE GENOMIC DNA]</scope>
    <source>
        <strain evidence="2 3">CBS 109695</strain>
    </source>
</reference>
<dbReference type="AlphaFoldDB" id="A0A166E5J5"/>
<sequence length="210" mass="22987">MAHAPSHALKPWVRSMVRDRERVVRAHRAIAAAARAQTSANGLQRRPFATPPHIHHPGDHYDSIPLSFGIPGPQRARAASTFHAQRPNHSRRTTTSTSAPPTPTRSHNVLGYSLPLSESPRTTHGTEIARSRRMRGFALAPAPTALPRHPPKGRAPTHSQNVWGHCLVAQLPRRDLPRRTQSNDSFVASSRPAPPPAIRPLPSNVDHAPS</sequence>
<keyword evidence="3" id="KW-1185">Reference proteome</keyword>
<name>A0A166E5J5_9AGAM</name>